<evidence type="ECO:0000313" key="1">
    <source>
        <dbReference type="EMBL" id="KGK37280.1"/>
    </source>
</evidence>
<sequence length="111" mass="12860">MFYDVSDEFVLVATQNTPSRIFAMIPTFTQQLLWYNKKAIRYQVSEKQIFELPISAETKASQLLCLFVTHKSANNNRDTLFDMSLKDVGMSVVYNYDDIDKKSISSKWSTI</sequence>
<accession>A0A099NXH7</accession>
<dbReference type="AlphaFoldDB" id="A0A099NXH7"/>
<dbReference type="HOGENOM" id="CLU_2158791_0_0_1"/>
<dbReference type="EMBL" id="NHMM01000002">
    <property type="protein sequence ID" value="OUT23530.1"/>
    <property type="molecule type" value="Genomic_DNA"/>
</dbReference>
<dbReference type="EMBL" id="JQFK01000040">
    <property type="protein sequence ID" value="KGK37280.1"/>
    <property type="molecule type" value="Genomic_DNA"/>
</dbReference>
<evidence type="ECO:0000313" key="3">
    <source>
        <dbReference type="Proteomes" id="UP000029867"/>
    </source>
</evidence>
<comment type="caution">
    <text evidence="1">The sequence shown here is derived from an EMBL/GenBank/DDBJ whole genome shotgun (WGS) entry which is preliminary data.</text>
</comment>
<evidence type="ECO:0000313" key="2">
    <source>
        <dbReference type="EMBL" id="OUT23530.1"/>
    </source>
</evidence>
<gene>
    <name evidence="2" type="ORF">CAS74_001850</name>
    <name evidence="1" type="ORF">JL09_g3566</name>
</gene>
<reference evidence="1" key="2">
    <citation type="submission" date="2014-08" db="EMBL/GenBank/DDBJ databases">
        <title>Exploiting Issatchenkia orientalis SD108 for Succinic Acid Production.</title>
        <authorList>
            <person name="Xiao H."/>
            <person name="Shao Z."/>
            <person name="Jiang Y."/>
            <person name="Dole S."/>
            <person name="Zhao H."/>
        </authorList>
    </citation>
    <scope>NUCLEOTIDE SEQUENCE [LARGE SCALE GENOMIC DNA]</scope>
    <source>
        <strain evidence="1">SD108</strain>
    </source>
</reference>
<reference evidence="2 4" key="3">
    <citation type="submission" date="2017-05" db="EMBL/GenBank/DDBJ databases">
        <title>The Genome Sequence of Candida krusei Ckrusei653.</title>
        <authorList>
            <person name="Cuomo C."/>
            <person name="Forche A."/>
            <person name="Young S."/>
            <person name="Abouelleil A."/>
            <person name="Cao P."/>
            <person name="Chapman S."/>
            <person name="Cusick C."/>
            <person name="Shea T."/>
            <person name="Nusbaum C."/>
            <person name="Birren B."/>
        </authorList>
    </citation>
    <scope>NUCLEOTIDE SEQUENCE [LARGE SCALE GENOMIC DNA]</scope>
    <source>
        <strain evidence="2 4">Ckrusei653</strain>
    </source>
</reference>
<dbReference type="Proteomes" id="UP000029867">
    <property type="component" value="Unassembled WGS sequence"/>
</dbReference>
<evidence type="ECO:0000313" key="4">
    <source>
        <dbReference type="Proteomes" id="UP000195871"/>
    </source>
</evidence>
<reference evidence="3" key="1">
    <citation type="journal article" date="2014" name="Microb. Cell Fact.">
        <title>Exploiting Issatchenkia orientalis SD108 for succinic acid production.</title>
        <authorList>
            <person name="Xiao H."/>
            <person name="Shao Z."/>
            <person name="Jiang Y."/>
            <person name="Dole S."/>
            <person name="Zhao H."/>
        </authorList>
    </citation>
    <scope>NUCLEOTIDE SEQUENCE [LARGE SCALE GENOMIC DNA]</scope>
    <source>
        <strain evidence="3">SD108</strain>
    </source>
</reference>
<name>A0A099NXH7_PICKU</name>
<dbReference type="Proteomes" id="UP000195871">
    <property type="component" value="Unassembled WGS sequence"/>
</dbReference>
<protein>
    <submittedName>
        <fullName evidence="1">Uncharacterized protein</fullName>
    </submittedName>
</protein>
<organism evidence="1 3">
    <name type="scientific">Pichia kudriavzevii</name>
    <name type="common">Yeast</name>
    <name type="synonym">Issatchenkia orientalis</name>
    <dbReference type="NCBI Taxonomy" id="4909"/>
    <lineage>
        <taxon>Eukaryota</taxon>
        <taxon>Fungi</taxon>
        <taxon>Dikarya</taxon>
        <taxon>Ascomycota</taxon>
        <taxon>Saccharomycotina</taxon>
        <taxon>Pichiomycetes</taxon>
        <taxon>Pichiales</taxon>
        <taxon>Pichiaceae</taxon>
        <taxon>Pichia</taxon>
    </lineage>
</organism>
<proteinExistence type="predicted"/>